<comment type="caution">
    <text evidence="8">The sequence shown here is derived from an EMBL/GenBank/DDBJ whole genome shotgun (WGS) entry which is preliminary data.</text>
</comment>
<evidence type="ECO:0000313" key="9">
    <source>
        <dbReference type="Proteomes" id="UP000193922"/>
    </source>
</evidence>
<dbReference type="PANTHER" id="PTHR46098:SF1">
    <property type="entry name" value="TRNA (CYTOSINE(38)-C(5))-METHYLTRANSFERASE"/>
    <property type="match status" value="1"/>
</dbReference>
<dbReference type="SUPFAM" id="SSF53335">
    <property type="entry name" value="S-adenosyl-L-methionine-dependent methyltransferases"/>
    <property type="match status" value="1"/>
</dbReference>
<dbReference type="Pfam" id="PF00145">
    <property type="entry name" value="DNA_methylase"/>
    <property type="match status" value="1"/>
</dbReference>
<dbReference type="GO" id="GO:0032259">
    <property type="term" value="P:methylation"/>
    <property type="evidence" value="ECO:0007669"/>
    <property type="project" value="UniProtKB-KW"/>
</dbReference>
<sequence>MDDPVVCLEFFSGIGGLHYGFEQSGIPGTVAMAFDMNENANTVYEHNFGLRPNNRAIDYLETADIDKYSANCWLLSPPCQPYTRGGKYLDDEDDRARGLIHLIEMLPKLRNVPRYVFLENVMNFENSQSRTRLVETLGTLGFEVNECLVSPVQMGVPNNRLRYFLIAQRRWAADDVENAARTTKYLARGADAVHKDWPFGPAVKSIDAVCAIPLSSYIDASLDAVESLRVPQSAILKRQRLEFDIVRASSAQTSTFTKSYGSRNLIGSGSLLQTRNLDVVENGFGAPERLLDLGIRFFSPKEVALLHHFPYRAADSPVADGRHYLGFPASLTQRQQLQLLGNSLNVKVVAELIRHILFA</sequence>
<keyword evidence="3 7" id="KW-0949">S-adenosyl-L-methionine</keyword>
<organism evidence="8 9">
    <name type="scientific">Linderina pennispora</name>
    <dbReference type="NCBI Taxonomy" id="61395"/>
    <lineage>
        <taxon>Eukaryota</taxon>
        <taxon>Fungi</taxon>
        <taxon>Fungi incertae sedis</taxon>
        <taxon>Zoopagomycota</taxon>
        <taxon>Kickxellomycotina</taxon>
        <taxon>Kickxellomycetes</taxon>
        <taxon>Kickxellales</taxon>
        <taxon>Kickxellaceae</taxon>
        <taxon>Linderina</taxon>
    </lineage>
</organism>
<dbReference type="STRING" id="61395.A0A1Y1WKJ2"/>
<dbReference type="PROSITE" id="PS00095">
    <property type="entry name" value="C5_MTASE_2"/>
    <property type="match status" value="1"/>
</dbReference>
<proteinExistence type="inferred from homology"/>
<comment type="similarity">
    <text evidence="7">Belongs to the class I-like SAM-binding methyltransferase superfamily. C5-methyltransferase family.</text>
</comment>
<dbReference type="EMBL" id="MCFD01000001">
    <property type="protein sequence ID" value="ORX73993.1"/>
    <property type="molecule type" value="Genomic_DNA"/>
</dbReference>
<evidence type="ECO:0000256" key="7">
    <source>
        <dbReference type="PROSITE-ProRule" id="PRU01016"/>
    </source>
</evidence>
<evidence type="ECO:0000256" key="4">
    <source>
        <dbReference type="ARBA" id="ARBA00039081"/>
    </source>
</evidence>
<gene>
    <name evidence="8" type="ORF">DL89DRAFT_219897</name>
</gene>
<dbReference type="PROSITE" id="PS51679">
    <property type="entry name" value="SAM_MT_C5"/>
    <property type="match status" value="1"/>
</dbReference>
<name>A0A1Y1WKJ2_9FUNG</name>
<evidence type="ECO:0000256" key="1">
    <source>
        <dbReference type="ARBA" id="ARBA00022603"/>
    </source>
</evidence>
<dbReference type="RefSeq" id="XP_040747204.1">
    <property type="nucleotide sequence ID" value="XM_040884422.1"/>
</dbReference>
<dbReference type="EC" id="2.1.1.204" evidence="4"/>
<dbReference type="Gene3D" id="3.90.120.10">
    <property type="entry name" value="DNA Methylase, subunit A, domain 2"/>
    <property type="match status" value="1"/>
</dbReference>
<evidence type="ECO:0000256" key="3">
    <source>
        <dbReference type="ARBA" id="ARBA00022691"/>
    </source>
</evidence>
<dbReference type="PANTHER" id="PTHR46098">
    <property type="entry name" value="TRNA (CYTOSINE(38)-C(5))-METHYLTRANSFERASE"/>
    <property type="match status" value="1"/>
</dbReference>
<evidence type="ECO:0000313" key="8">
    <source>
        <dbReference type="EMBL" id="ORX73993.1"/>
    </source>
</evidence>
<dbReference type="InterPro" id="IPR029063">
    <property type="entry name" value="SAM-dependent_MTases_sf"/>
</dbReference>
<dbReference type="PRINTS" id="PR00105">
    <property type="entry name" value="C5METTRFRASE"/>
</dbReference>
<protein>
    <recommendedName>
        <fullName evidence="5">tRNA (cytosine(38)-C(5))-methyltransferase</fullName>
        <ecNumber evidence="4">2.1.1.204</ecNumber>
    </recommendedName>
    <alternativeName>
        <fullName evidence="6">DNA (cytosine-5)-methyltransferase-like protein 2</fullName>
    </alternativeName>
</protein>
<evidence type="ECO:0000256" key="6">
    <source>
        <dbReference type="ARBA" id="ARBA00042810"/>
    </source>
</evidence>
<evidence type="ECO:0000256" key="5">
    <source>
        <dbReference type="ARBA" id="ARBA00039681"/>
    </source>
</evidence>
<keyword evidence="2 7" id="KW-0808">Transferase</keyword>
<dbReference type="AlphaFoldDB" id="A0A1Y1WKJ2"/>
<dbReference type="GO" id="GO:0008168">
    <property type="term" value="F:methyltransferase activity"/>
    <property type="evidence" value="ECO:0007669"/>
    <property type="project" value="UniProtKB-KW"/>
</dbReference>
<keyword evidence="1 7" id="KW-0489">Methyltransferase</keyword>
<dbReference type="GO" id="GO:0005634">
    <property type="term" value="C:nucleus"/>
    <property type="evidence" value="ECO:0007669"/>
    <property type="project" value="TreeGrafter"/>
</dbReference>
<dbReference type="OrthoDB" id="414133at2759"/>
<dbReference type="InterPro" id="IPR031303">
    <property type="entry name" value="C5_meth_CS"/>
</dbReference>
<dbReference type="GeneID" id="63801070"/>
<feature type="active site" evidence="7">
    <location>
        <position position="79"/>
    </location>
</feature>
<dbReference type="InterPro" id="IPR050750">
    <property type="entry name" value="C5-MTase"/>
</dbReference>
<dbReference type="InterPro" id="IPR001525">
    <property type="entry name" value="C5_MeTfrase"/>
</dbReference>
<dbReference type="Proteomes" id="UP000193922">
    <property type="component" value="Unassembled WGS sequence"/>
</dbReference>
<evidence type="ECO:0000256" key="2">
    <source>
        <dbReference type="ARBA" id="ARBA00022679"/>
    </source>
</evidence>
<dbReference type="Gene3D" id="3.40.50.150">
    <property type="entry name" value="Vaccinia Virus protein VP39"/>
    <property type="match status" value="1"/>
</dbReference>
<accession>A0A1Y1WKJ2</accession>
<keyword evidence="9" id="KW-1185">Reference proteome</keyword>
<reference evidence="8 9" key="1">
    <citation type="submission" date="2016-07" db="EMBL/GenBank/DDBJ databases">
        <title>Pervasive Adenine N6-methylation of Active Genes in Fungi.</title>
        <authorList>
            <consortium name="DOE Joint Genome Institute"/>
            <person name="Mondo S.J."/>
            <person name="Dannebaum R.O."/>
            <person name="Kuo R.C."/>
            <person name="Labutti K."/>
            <person name="Haridas S."/>
            <person name="Kuo A."/>
            <person name="Salamov A."/>
            <person name="Ahrendt S.R."/>
            <person name="Lipzen A."/>
            <person name="Sullivan W."/>
            <person name="Andreopoulos W.B."/>
            <person name="Clum A."/>
            <person name="Lindquist E."/>
            <person name="Daum C."/>
            <person name="Ramamoorthy G.K."/>
            <person name="Gryganskyi A."/>
            <person name="Culley D."/>
            <person name="Magnuson J.K."/>
            <person name="James T.Y."/>
            <person name="O'Malley M.A."/>
            <person name="Stajich J.E."/>
            <person name="Spatafora J.W."/>
            <person name="Visel A."/>
            <person name="Grigoriev I.V."/>
        </authorList>
    </citation>
    <scope>NUCLEOTIDE SEQUENCE [LARGE SCALE GENOMIC DNA]</scope>
    <source>
        <strain evidence="8 9">ATCC 12442</strain>
    </source>
</reference>